<evidence type="ECO:0000313" key="2">
    <source>
        <dbReference type="Proteomes" id="UP000682111"/>
    </source>
</evidence>
<dbReference type="AlphaFoldDB" id="A0A919WJL8"/>
<protein>
    <recommendedName>
        <fullName evidence="3">Transcriptional regulator</fullName>
    </recommendedName>
</protein>
<sequence>MENEKLIIEEYEINSSTAIVMPIEYGSKIFSKIYELEEETISPFKPFELVKESCYSFGSTYEGRKAATKRLIGASHKVPIAISPLIYLFPTASPENPHCAWVAHEHILDYRKGKDNSTTIIKIQSNRYIPLPISTRSFENQLLRTLMLKSTLSKGAEQSITRAFYAKKFRKQKAAAENSELYDWE</sequence>
<reference evidence="1" key="1">
    <citation type="submission" date="2021-03" db="EMBL/GenBank/DDBJ databases">
        <title>Antimicrobial resistance genes in bacteria isolated from Japanese honey, and their potential for conferring macrolide and lincosamide resistance in the American foulbrood pathogen Paenibacillus larvae.</title>
        <authorList>
            <person name="Okamoto M."/>
            <person name="Kumagai M."/>
            <person name="Kanamori H."/>
            <person name="Takamatsu D."/>
        </authorList>
    </citation>
    <scope>NUCLEOTIDE SEQUENCE</scope>
    <source>
        <strain evidence="1">J27TS8</strain>
    </source>
</reference>
<name>A0A919WJL8_9BACI</name>
<accession>A0A919WJL8</accession>
<evidence type="ECO:0008006" key="3">
    <source>
        <dbReference type="Google" id="ProtNLM"/>
    </source>
</evidence>
<comment type="caution">
    <text evidence="1">The sequence shown here is derived from an EMBL/GenBank/DDBJ whole genome shotgun (WGS) entry which is preliminary data.</text>
</comment>
<dbReference type="OrthoDB" id="2417337at2"/>
<organism evidence="1 2">
    <name type="scientific">Robertmurraya siralis</name>
    <dbReference type="NCBI Taxonomy" id="77777"/>
    <lineage>
        <taxon>Bacteria</taxon>
        <taxon>Bacillati</taxon>
        <taxon>Bacillota</taxon>
        <taxon>Bacilli</taxon>
        <taxon>Bacillales</taxon>
        <taxon>Bacillaceae</taxon>
        <taxon>Robertmurraya</taxon>
    </lineage>
</organism>
<dbReference type="InterPro" id="IPR010461">
    <property type="entry name" value="ComK"/>
</dbReference>
<keyword evidence="2" id="KW-1185">Reference proteome</keyword>
<evidence type="ECO:0000313" key="1">
    <source>
        <dbReference type="EMBL" id="GIN62892.1"/>
    </source>
</evidence>
<dbReference type="RefSeq" id="WP_095309917.1">
    <property type="nucleotide sequence ID" value="NZ_BORC01000004.1"/>
</dbReference>
<dbReference type="Pfam" id="PF06338">
    <property type="entry name" value="ComK"/>
    <property type="match status" value="1"/>
</dbReference>
<dbReference type="GO" id="GO:0030420">
    <property type="term" value="P:establishment of competence for transformation"/>
    <property type="evidence" value="ECO:0007669"/>
    <property type="project" value="InterPro"/>
</dbReference>
<proteinExistence type="predicted"/>
<dbReference type="Proteomes" id="UP000682111">
    <property type="component" value="Unassembled WGS sequence"/>
</dbReference>
<dbReference type="EMBL" id="BORC01000004">
    <property type="protein sequence ID" value="GIN62892.1"/>
    <property type="molecule type" value="Genomic_DNA"/>
</dbReference>
<gene>
    <name evidence="1" type="ORF">J27TS8_28850</name>
</gene>